<keyword evidence="1" id="KW-0489">Methyltransferase</keyword>
<reference evidence="1 3" key="1">
    <citation type="submission" date="2015-09" db="EMBL/GenBank/DDBJ databases">
        <authorList>
            <consortium name="Pathogen Informatics"/>
        </authorList>
    </citation>
    <scope>NUCLEOTIDE SEQUENCE [LARGE SCALE GENOMIC DNA]</scope>
    <source>
        <strain evidence="1 3">2789STDY5834939</strain>
    </source>
</reference>
<dbReference type="OrthoDB" id="9792989at2"/>
<evidence type="ECO:0000313" key="2">
    <source>
        <dbReference type="EMBL" id="OUP68434.1"/>
    </source>
</evidence>
<sequence>MMAGKFSALQVAHDFIARHVKPGDFCIDATAGRGHDTAFLCSLVGGSGHVLAFDIQQEAVDSTTELLHTRGFAGIGRAVLDSHANMAAYAAPESVSCITFNFGWLPGGDHSINTRAESSIAAIEAGLRLLKPRGVMSLCIYYGRDTGFAERDALMDYFKTIDHRAFTVITAQFANRPNCPPIPVMIIKDA</sequence>
<dbReference type="GO" id="GO:0032259">
    <property type="term" value="P:methylation"/>
    <property type="evidence" value="ECO:0007669"/>
    <property type="project" value="UniProtKB-KW"/>
</dbReference>
<gene>
    <name evidence="2" type="ORF">B5F11_13625</name>
    <name evidence="1" type="ORF">ERS852551_00796</name>
</gene>
<evidence type="ECO:0000313" key="1">
    <source>
        <dbReference type="EMBL" id="CUP43644.1"/>
    </source>
</evidence>
<dbReference type="RefSeq" id="WP_055244248.1">
    <property type="nucleotide sequence ID" value="NZ_CABIWA010000004.1"/>
</dbReference>
<reference evidence="2" key="3">
    <citation type="journal article" date="2018" name="BMC Genomics">
        <title>Whole genome sequencing and function prediction of 133 gut anaerobes isolated from chicken caecum in pure cultures.</title>
        <authorList>
            <person name="Medvecky M."/>
            <person name="Cejkova D."/>
            <person name="Polansky O."/>
            <person name="Karasova D."/>
            <person name="Kubasova T."/>
            <person name="Cizek A."/>
            <person name="Rychlik I."/>
        </authorList>
    </citation>
    <scope>NUCLEOTIDE SEQUENCE</scope>
    <source>
        <strain evidence="2">An175</strain>
    </source>
</reference>
<dbReference type="Gene3D" id="3.40.50.150">
    <property type="entry name" value="Vaccinia Virus protein VP39"/>
    <property type="match status" value="1"/>
</dbReference>
<dbReference type="PANTHER" id="PTHR35276">
    <property type="entry name" value="S-ADENOSYL-L-METHIONINE-DEPENDENT METHYLTRANSFERASES SUPERFAMILY PROTEIN"/>
    <property type="match status" value="1"/>
</dbReference>
<keyword evidence="2" id="KW-0808">Transferase</keyword>
<dbReference type="AlphaFoldDB" id="A0A174N4H4"/>
<dbReference type="Proteomes" id="UP000095765">
    <property type="component" value="Unassembled WGS sequence"/>
</dbReference>
<dbReference type="InterPro" id="IPR029063">
    <property type="entry name" value="SAM-dependent_MTases_sf"/>
</dbReference>
<dbReference type="InterPro" id="IPR010719">
    <property type="entry name" value="MnmM_MeTrfase"/>
</dbReference>
<reference evidence="4" key="2">
    <citation type="submission" date="2017-04" db="EMBL/GenBank/DDBJ databases">
        <title>Function of individual gut microbiota members based on whole genome sequencing of pure cultures obtained from chicken caecum.</title>
        <authorList>
            <person name="Medvecky M."/>
            <person name="Cejkova D."/>
            <person name="Polansky O."/>
            <person name="Karasova D."/>
            <person name="Kubasova T."/>
            <person name="Cizek A."/>
            <person name="Rychlik I."/>
        </authorList>
    </citation>
    <scope>NUCLEOTIDE SEQUENCE [LARGE SCALE GENOMIC DNA]</scope>
    <source>
        <strain evidence="4">An175</strain>
    </source>
</reference>
<evidence type="ECO:0000313" key="4">
    <source>
        <dbReference type="Proteomes" id="UP000196386"/>
    </source>
</evidence>
<dbReference type="Proteomes" id="UP000196386">
    <property type="component" value="Unassembled WGS sequence"/>
</dbReference>
<dbReference type="Pfam" id="PF06962">
    <property type="entry name" value="rRNA_methylase"/>
    <property type="match status" value="1"/>
</dbReference>
<dbReference type="SUPFAM" id="SSF53335">
    <property type="entry name" value="S-adenosyl-L-methionine-dependent methyltransferases"/>
    <property type="match status" value="1"/>
</dbReference>
<evidence type="ECO:0000313" key="3">
    <source>
        <dbReference type="Proteomes" id="UP000095765"/>
    </source>
</evidence>
<protein>
    <submittedName>
        <fullName evidence="1">Putative rRNA methylase</fullName>
    </submittedName>
    <submittedName>
        <fullName evidence="2">SAM-dependent methyltransferase</fullName>
    </submittedName>
</protein>
<accession>A0A174N4H4</accession>
<dbReference type="EMBL" id="NFKP01000018">
    <property type="protein sequence ID" value="OUP68434.1"/>
    <property type="molecule type" value="Genomic_DNA"/>
</dbReference>
<dbReference type="PANTHER" id="PTHR35276:SF1">
    <property type="entry name" value="TRNA (MNM(5)S(2)U34)-METHYLTRANSFERASE, CHLOROPLASTIC"/>
    <property type="match status" value="1"/>
</dbReference>
<proteinExistence type="predicted"/>
<dbReference type="EMBL" id="CZBE01000004">
    <property type="protein sequence ID" value="CUP43644.1"/>
    <property type="molecule type" value="Genomic_DNA"/>
</dbReference>
<dbReference type="GO" id="GO:0008168">
    <property type="term" value="F:methyltransferase activity"/>
    <property type="evidence" value="ECO:0007669"/>
    <property type="project" value="UniProtKB-KW"/>
</dbReference>
<name>A0A174N4H4_9FIRM</name>
<organism evidence="1 3">
    <name type="scientific">Anaerotruncus colihominis</name>
    <dbReference type="NCBI Taxonomy" id="169435"/>
    <lineage>
        <taxon>Bacteria</taxon>
        <taxon>Bacillati</taxon>
        <taxon>Bacillota</taxon>
        <taxon>Clostridia</taxon>
        <taxon>Eubacteriales</taxon>
        <taxon>Oscillospiraceae</taxon>
        <taxon>Anaerotruncus</taxon>
    </lineage>
</organism>